<gene>
    <name evidence="1" type="ORF">SAMN05444972_1199</name>
</gene>
<sequence>MNRITKETRRESYELVQGSLENRQQVVFQELAKCPRLTANELAARLWRQGKVPKPDRNFVHPRLTELVKTGQVAVVGKKTCTISSKKCAIYVAVSERGGKQGSLF</sequence>
<dbReference type="Proteomes" id="UP000198660">
    <property type="component" value="Unassembled WGS sequence"/>
</dbReference>
<reference evidence="2" key="1">
    <citation type="submission" date="2016-10" db="EMBL/GenBank/DDBJ databases">
        <authorList>
            <person name="Varghese N."/>
            <person name="Submissions S."/>
        </authorList>
    </citation>
    <scope>NUCLEOTIDE SEQUENCE [LARGE SCALE GENOMIC DNA]</scope>
    <source>
        <strain evidence="2">DSM 45789</strain>
    </source>
</reference>
<dbReference type="EMBL" id="FPAA01000019">
    <property type="protein sequence ID" value="SFT03724.1"/>
    <property type="molecule type" value="Genomic_DNA"/>
</dbReference>
<organism evidence="1 2">
    <name type="scientific">Marininema halotolerans</name>
    <dbReference type="NCBI Taxonomy" id="1155944"/>
    <lineage>
        <taxon>Bacteria</taxon>
        <taxon>Bacillati</taxon>
        <taxon>Bacillota</taxon>
        <taxon>Bacilli</taxon>
        <taxon>Bacillales</taxon>
        <taxon>Thermoactinomycetaceae</taxon>
        <taxon>Marininema</taxon>
    </lineage>
</organism>
<name>A0A1I6UQW3_9BACL</name>
<accession>A0A1I6UQW3</accession>
<proteinExistence type="predicted"/>
<dbReference type="OrthoDB" id="2989906at2"/>
<evidence type="ECO:0000313" key="1">
    <source>
        <dbReference type="EMBL" id="SFT03724.1"/>
    </source>
</evidence>
<dbReference type="RefSeq" id="WP_091839728.1">
    <property type="nucleotide sequence ID" value="NZ_FPAA01000019.1"/>
</dbReference>
<protein>
    <submittedName>
        <fullName evidence="1">Uncharacterized protein</fullName>
    </submittedName>
</protein>
<keyword evidence="2" id="KW-1185">Reference proteome</keyword>
<dbReference type="AlphaFoldDB" id="A0A1I6UQW3"/>
<evidence type="ECO:0000313" key="2">
    <source>
        <dbReference type="Proteomes" id="UP000198660"/>
    </source>
</evidence>